<dbReference type="STRING" id="407821.A0A087UC21"/>
<keyword evidence="5" id="KW-1185">Reference proteome</keyword>
<dbReference type="Proteomes" id="UP000054359">
    <property type="component" value="Unassembled WGS sequence"/>
</dbReference>
<gene>
    <name evidence="4" type="ORF">X975_09135</name>
</gene>
<feature type="region of interest" description="Disordered" evidence="3">
    <location>
        <begin position="293"/>
        <end position="325"/>
    </location>
</feature>
<dbReference type="PANTHER" id="PTHR46423:SF1">
    <property type="entry name" value="RNA POLYMERASE II-ASSOCIATED PROTEIN 3"/>
    <property type="match status" value="1"/>
</dbReference>
<evidence type="ECO:0000256" key="3">
    <source>
        <dbReference type="SAM" id="MobiDB-lite"/>
    </source>
</evidence>
<dbReference type="PANTHER" id="PTHR46423">
    <property type="entry name" value="RNA POLYMERASE II-ASSOCIATED PROTEIN 3"/>
    <property type="match status" value="1"/>
</dbReference>
<proteinExistence type="predicted"/>
<dbReference type="Gene3D" id="1.25.40.10">
    <property type="entry name" value="Tetratricopeptide repeat domain"/>
    <property type="match status" value="1"/>
</dbReference>
<dbReference type="GO" id="GO:0101031">
    <property type="term" value="C:protein folding chaperone complex"/>
    <property type="evidence" value="ECO:0007669"/>
    <property type="project" value="TreeGrafter"/>
</dbReference>
<dbReference type="SMART" id="SM00028">
    <property type="entry name" value="TPR"/>
    <property type="match status" value="2"/>
</dbReference>
<feature type="repeat" description="TPR" evidence="2">
    <location>
        <begin position="132"/>
        <end position="165"/>
    </location>
</feature>
<evidence type="ECO:0000313" key="5">
    <source>
        <dbReference type="Proteomes" id="UP000054359"/>
    </source>
</evidence>
<name>A0A087UC21_STEMI</name>
<keyword evidence="1 2" id="KW-0802">TPR repeat</keyword>
<organism evidence="4 5">
    <name type="scientific">Stegodyphus mimosarum</name>
    <name type="common">African social velvet spider</name>
    <dbReference type="NCBI Taxonomy" id="407821"/>
    <lineage>
        <taxon>Eukaryota</taxon>
        <taxon>Metazoa</taxon>
        <taxon>Ecdysozoa</taxon>
        <taxon>Arthropoda</taxon>
        <taxon>Chelicerata</taxon>
        <taxon>Arachnida</taxon>
        <taxon>Araneae</taxon>
        <taxon>Araneomorphae</taxon>
        <taxon>Entelegynae</taxon>
        <taxon>Eresoidea</taxon>
        <taxon>Eresidae</taxon>
        <taxon>Stegodyphus</taxon>
    </lineage>
</organism>
<evidence type="ECO:0000256" key="1">
    <source>
        <dbReference type="ARBA" id="ARBA00022803"/>
    </source>
</evidence>
<feature type="non-terminal residue" evidence="4">
    <location>
        <position position="637"/>
    </location>
</feature>
<dbReference type="InterPro" id="IPR011990">
    <property type="entry name" value="TPR-like_helical_dom_sf"/>
</dbReference>
<feature type="compositionally biased region" description="Acidic residues" evidence="3">
    <location>
        <begin position="293"/>
        <end position="309"/>
    </location>
</feature>
<protein>
    <submittedName>
        <fullName evidence="4">RNA polymerase II-associated protein 3</fullName>
    </submittedName>
</protein>
<reference evidence="4 5" key="1">
    <citation type="submission" date="2013-11" db="EMBL/GenBank/DDBJ databases">
        <title>Genome sequencing of Stegodyphus mimosarum.</title>
        <authorList>
            <person name="Bechsgaard J."/>
        </authorList>
    </citation>
    <scope>NUCLEOTIDE SEQUENCE [LARGE SCALE GENOMIC DNA]</scope>
</reference>
<dbReference type="PROSITE" id="PS50005">
    <property type="entry name" value="TPR"/>
    <property type="match status" value="1"/>
</dbReference>
<dbReference type="SUPFAM" id="SSF48452">
    <property type="entry name" value="TPR-like"/>
    <property type="match status" value="1"/>
</dbReference>
<feature type="compositionally biased region" description="Basic and acidic residues" evidence="3">
    <location>
        <begin position="394"/>
        <end position="462"/>
    </location>
</feature>
<feature type="region of interest" description="Disordered" evidence="3">
    <location>
        <begin position="394"/>
        <end position="468"/>
    </location>
</feature>
<dbReference type="AlphaFoldDB" id="A0A087UC21"/>
<dbReference type="InterPro" id="IPR051966">
    <property type="entry name" value="RPAP3"/>
</dbReference>
<sequence length="637" mass="73223">MSKPEYRSNFNENKDEYTNVVRCFDSVVVFTMCTFSRICCAGALFHAESKPVSNDPALQSLLNLLSCSEKLTEKNMLHFHSILRKNFEDADEENLKFYFIVILLIVRKLSIKMSLKTAVKELVKQLQSAPESELLLNEGTEAYKEERYEEAVTAFTLALTYSPYCKKVRTSRAQAYIQLKKYKKAELDSYLALVIDPNYCKAYSKLCSSLYHQNFFQQVCQIAEYGLEKCNNRSCGQFEVLQTLKTDAEDLDFQMRNLEDNKHIELTAQENHFGKKKELLPDSVEDVPDLIEASESEDENGSENEDDFTDDKSLNSSRKQESEQAENQALLEVYQNGTLGSDEQATKECTEVAKLKEAEVEIQHPVQINCNGHLNLDPENQEEINVTSDEYLNPEKQEKVTSNEDLIPEKQEKVISDEYLRSEKQEKVTSDEDLSPEKQQKVTSHEDLSPENQEKNAAEHPVEITSNDNLNFGLEKQKKDKTQDEIQITSENLNSSPEKQKIALNSTEQAVHITSNDDLKFYPEEQEENKCQRPNQLTSQNINFHLKLEKDIEEIKCKVIKNVKEASEAMLKGLERPAILRYREVLGDLKNEPQLDIYEECDIVCIKYALGIAYWKAGDYDDLQKSITIFKGILEDH</sequence>
<dbReference type="EMBL" id="KK119163">
    <property type="protein sequence ID" value="KFM74910.1"/>
    <property type="molecule type" value="Genomic_DNA"/>
</dbReference>
<evidence type="ECO:0000256" key="2">
    <source>
        <dbReference type="PROSITE-ProRule" id="PRU00339"/>
    </source>
</evidence>
<accession>A0A087UC21</accession>
<dbReference type="OrthoDB" id="6435645at2759"/>
<dbReference type="InterPro" id="IPR019734">
    <property type="entry name" value="TPR_rpt"/>
</dbReference>
<feature type="compositionally biased region" description="Basic and acidic residues" evidence="3">
    <location>
        <begin position="310"/>
        <end position="322"/>
    </location>
</feature>
<evidence type="ECO:0000313" key="4">
    <source>
        <dbReference type="EMBL" id="KFM74910.1"/>
    </source>
</evidence>